<proteinExistence type="predicted"/>
<dbReference type="SUPFAM" id="SSF52540">
    <property type="entry name" value="P-loop containing nucleoside triphosphate hydrolases"/>
    <property type="match status" value="1"/>
</dbReference>
<dbReference type="GO" id="GO:0004386">
    <property type="term" value="F:helicase activity"/>
    <property type="evidence" value="ECO:0007669"/>
    <property type="project" value="UniProtKB-KW"/>
</dbReference>
<dbReference type="EMBL" id="CAXAMM010029269">
    <property type="protein sequence ID" value="CAK9064417.1"/>
    <property type="molecule type" value="Genomic_DNA"/>
</dbReference>
<dbReference type="Proteomes" id="UP001642464">
    <property type="component" value="Unassembled WGS sequence"/>
</dbReference>
<reference evidence="1 2" key="1">
    <citation type="submission" date="2024-02" db="EMBL/GenBank/DDBJ databases">
        <authorList>
            <person name="Chen Y."/>
            <person name="Shah S."/>
            <person name="Dougan E. K."/>
            <person name="Thang M."/>
            <person name="Chan C."/>
        </authorList>
    </citation>
    <scope>NUCLEOTIDE SEQUENCE [LARGE SCALE GENOMIC DNA]</scope>
</reference>
<keyword evidence="1" id="KW-0067">ATP-binding</keyword>
<accession>A0ABP0NMP0</accession>
<keyword evidence="1" id="KW-0378">Hydrolase</keyword>
<organism evidence="1 2">
    <name type="scientific">Durusdinium trenchii</name>
    <dbReference type="NCBI Taxonomy" id="1381693"/>
    <lineage>
        <taxon>Eukaryota</taxon>
        <taxon>Sar</taxon>
        <taxon>Alveolata</taxon>
        <taxon>Dinophyceae</taxon>
        <taxon>Suessiales</taxon>
        <taxon>Symbiodiniaceae</taxon>
        <taxon>Durusdinium</taxon>
    </lineage>
</organism>
<keyword evidence="1" id="KW-0547">Nucleotide-binding</keyword>
<keyword evidence="2" id="KW-1185">Reference proteome</keyword>
<feature type="non-terminal residue" evidence="1">
    <location>
        <position position="1"/>
    </location>
</feature>
<evidence type="ECO:0000313" key="2">
    <source>
        <dbReference type="Proteomes" id="UP001642464"/>
    </source>
</evidence>
<feature type="non-terminal residue" evidence="1">
    <location>
        <position position="56"/>
    </location>
</feature>
<gene>
    <name evidence="1" type="ORF">SCF082_LOCUS33165</name>
</gene>
<protein>
    <submittedName>
        <fullName evidence="1">ATP-dependent RNA helicase DBP2</fullName>
    </submittedName>
</protein>
<comment type="caution">
    <text evidence="1">The sequence shown here is derived from an EMBL/GenBank/DDBJ whole genome shotgun (WGS) entry which is preliminary data.</text>
</comment>
<keyword evidence="1" id="KW-0347">Helicase</keyword>
<name>A0ABP0NMP0_9DINO</name>
<dbReference type="Gene3D" id="3.40.50.300">
    <property type="entry name" value="P-loop containing nucleotide triphosphate hydrolases"/>
    <property type="match status" value="1"/>
</dbReference>
<evidence type="ECO:0000313" key="1">
    <source>
        <dbReference type="EMBL" id="CAK9064417.1"/>
    </source>
</evidence>
<dbReference type="InterPro" id="IPR027417">
    <property type="entry name" value="P-loop_NTPase"/>
</dbReference>
<sequence>ELLEAGDGPVALIFVPTRELALDTKAQCDLYGWHCTIVGGTPPRQQREWLEDKNDI</sequence>